<sequence>MRAIALILTLLATPVLSLSCGDRDPVAAFGYASQDSAEWMVVYGRLAVDESRLPQREGATAEVDVPARLKGRLLDQRGFNADFDRLITLRISCLDDICAGVSHGQSYLAFLRRDDRRLVGFVDPCNSLLFPRPTRAELNAVQSCMRGACP</sequence>
<dbReference type="RefSeq" id="WP_282301768.1">
    <property type="nucleotide sequence ID" value="NZ_CP124616.1"/>
</dbReference>
<name>A0ABY8QKI8_9RHOB</name>
<reference evidence="2 3" key="1">
    <citation type="submission" date="2023-05" db="EMBL/GenBank/DDBJ databases">
        <title>YMD87, complete Genome.</title>
        <authorList>
            <person name="Zhang J."/>
            <person name="Xu X."/>
        </authorList>
    </citation>
    <scope>NUCLEOTIDE SEQUENCE [LARGE SCALE GENOMIC DNA]</scope>
    <source>
        <strain evidence="2 3">YMD87</strain>
    </source>
</reference>
<organism evidence="2 3">
    <name type="scientific">Tropicibacter oceani</name>
    <dbReference type="NCBI Taxonomy" id="3058420"/>
    <lineage>
        <taxon>Bacteria</taxon>
        <taxon>Pseudomonadati</taxon>
        <taxon>Pseudomonadota</taxon>
        <taxon>Alphaproteobacteria</taxon>
        <taxon>Rhodobacterales</taxon>
        <taxon>Roseobacteraceae</taxon>
        <taxon>Tropicibacter</taxon>
    </lineage>
</organism>
<evidence type="ECO:0000256" key="1">
    <source>
        <dbReference type="SAM" id="SignalP"/>
    </source>
</evidence>
<feature type="signal peptide" evidence="1">
    <location>
        <begin position="1"/>
        <end position="17"/>
    </location>
</feature>
<gene>
    <name evidence="2" type="ORF">QF118_06220</name>
</gene>
<protein>
    <recommendedName>
        <fullName evidence="4">Lipoprotein</fullName>
    </recommendedName>
</protein>
<dbReference type="Proteomes" id="UP001241605">
    <property type="component" value="Chromosome"/>
</dbReference>
<evidence type="ECO:0000313" key="3">
    <source>
        <dbReference type="Proteomes" id="UP001241605"/>
    </source>
</evidence>
<dbReference type="EMBL" id="CP124616">
    <property type="protein sequence ID" value="WGW05135.1"/>
    <property type="molecule type" value="Genomic_DNA"/>
</dbReference>
<proteinExistence type="predicted"/>
<keyword evidence="1" id="KW-0732">Signal</keyword>
<feature type="chain" id="PRO_5045701745" description="Lipoprotein" evidence="1">
    <location>
        <begin position="18"/>
        <end position="150"/>
    </location>
</feature>
<evidence type="ECO:0008006" key="4">
    <source>
        <dbReference type="Google" id="ProtNLM"/>
    </source>
</evidence>
<dbReference type="PROSITE" id="PS51257">
    <property type="entry name" value="PROKAR_LIPOPROTEIN"/>
    <property type="match status" value="1"/>
</dbReference>
<accession>A0ABY8QKI8</accession>
<keyword evidence="3" id="KW-1185">Reference proteome</keyword>
<evidence type="ECO:0000313" key="2">
    <source>
        <dbReference type="EMBL" id="WGW05135.1"/>
    </source>
</evidence>